<dbReference type="Proteomes" id="UP001497444">
    <property type="component" value="Chromosome 8"/>
</dbReference>
<proteinExistence type="predicted"/>
<name>A0ABP0XER1_9BRYO</name>
<dbReference type="CDD" id="cd04216">
    <property type="entry name" value="Phytocyanin"/>
    <property type="match status" value="1"/>
</dbReference>
<dbReference type="InterPro" id="IPR039391">
    <property type="entry name" value="Phytocyanin-like"/>
</dbReference>
<dbReference type="SUPFAM" id="SSF49503">
    <property type="entry name" value="Cupredoxins"/>
    <property type="match status" value="1"/>
</dbReference>
<protein>
    <recommendedName>
        <fullName evidence="2">Phytocyanin domain-containing protein</fullName>
    </recommendedName>
</protein>
<accession>A0ABP0XER1</accession>
<dbReference type="PROSITE" id="PS51485">
    <property type="entry name" value="PHYTOCYANIN"/>
    <property type="match status" value="1"/>
</dbReference>
<dbReference type="InterPro" id="IPR003245">
    <property type="entry name" value="Phytocyanin_dom"/>
</dbReference>
<dbReference type="Pfam" id="PF02298">
    <property type="entry name" value="Cu_bind_like"/>
    <property type="match status" value="1"/>
</dbReference>
<organism evidence="3 4">
    <name type="scientific">Sphagnum jensenii</name>
    <dbReference type="NCBI Taxonomy" id="128206"/>
    <lineage>
        <taxon>Eukaryota</taxon>
        <taxon>Viridiplantae</taxon>
        <taxon>Streptophyta</taxon>
        <taxon>Embryophyta</taxon>
        <taxon>Bryophyta</taxon>
        <taxon>Sphagnophytina</taxon>
        <taxon>Sphagnopsida</taxon>
        <taxon>Sphagnales</taxon>
        <taxon>Sphagnaceae</taxon>
        <taxon>Sphagnum</taxon>
    </lineage>
</organism>
<dbReference type="InterPro" id="IPR008972">
    <property type="entry name" value="Cupredoxin"/>
</dbReference>
<dbReference type="PANTHER" id="PTHR33021">
    <property type="entry name" value="BLUE COPPER PROTEIN"/>
    <property type="match status" value="1"/>
</dbReference>
<sequence>MSTTKAQVTFTLLQCAVLMLLLMLQQQQTAMAHNYIVGDEAYWEVPPFPTYYDVWAAHAGPFLMGDTLNFVYRRGDSVLRVNGPDYATCNIANPIESWTWGPHSYPLNIVGNIYFISGTPGHCASGQRLAMVVI</sequence>
<evidence type="ECO:0000256" key="1">
    <source>
        <dbReference type="SAM" id="SignalP"/>
    </source>
</evidence>
<reference evidence="3" key="1">
    <citation type="submission" date="2024-02" db="EMBL/GenBank/DDBJ databases">
        <authorList>
            <consortium name="ELIXIR-Norway"/>
            <consortium name="Elixir Norway"/>
        </authorList>
    </citation>
    <scope>NUCLEOTIDE SEQUENCE</scope>
</reference>
<feature type="domain" description="Phytocyanin" evidence="2">
    <location>
        <begin position="33"/>
        <end position="134"/>
    </location>
</feature>
<evidence type="ECO:0000313" key="4">
    <source>
        <dbReference type="Proteomes" id="UP001497444"/>
    </source>
</evidence>
<keyword evidence="4" id="KW-1185">Reference proteome</keyword>
<feature type="chain" id="PRO_5045790031" description="Phytocyanin domain-containing protein" evidence="1">
    <location>
        <begin position="33"/>
        <end position="134"/>
    </location>
</feature>
<evidence type="ECO:0000259" key="2">
    <source>
        <dbReference type="PROSITE" id="PS51485"/>
    </source>
</evidence>
<dbReference type="Gene3D" id="2.60.40.420">
    <property type="entry name" value="Cupredoxins - blue copper proteins"/>
    <property type="match status" value="1"/>
</dbReference>
<keyword evidence="1" id="KW-0732">Signal</keyword>
<evidence type="ECO:0000313" key="3">
    <source>
        <dbReference type="EMBL" id="CAK9277064.1"/>
    </source>
</evidence>
<gene>
    <name evidence="3" type="ORF">CSSPJE1EN1_LOCUS22542</name>
</gene>
<feature type="signal peptide" evidence="1">
    <location>
        <begin position="1"/>
        <end position="32"/>
    </location>
</feature>
<dbReference type="PANTHER" id="PTHR33021:SF339">
    <property type="entry name" value="OS07G0570600 PROTEIN"/>
    <property type="match status" value="1"/>
</dbReference>
<dbReference type="EMBL" id="OZ020103">
    <property type="protein sequence ID" value="CAK9277064.1"/>
    <property type="molecule type" value="Genomic_DNA"/>
</dbReference>